<dbReference type="KEGG" id="atr:18434868"/>
<evidence type="ECO:0000313" key="3">
    <source>
        <dbReference type="Proteomes" id="UP000017836"/>
    </source>
</evidence>
<feature type="region of interest" description="Disordered" evidence="1">
    <location>
        <begin position="113"/>
        <end position="139"/>
    </location>
</feature>
<dbReference type="AlphaFoldDB" id="W1PFF3"/>
<sequence length="365" mass="38895">MQSPVLSHSPSFGRCQSARFSTSPTIFREAEEEAACARLSDDEDFEFAAPNFEFAALDFEPKSADELFFNGQIKPFFGREISPAIFPATESLDSGETQKPARFPLRDLFSEETRASSVSQEDRPSSANGIISPESDVPVQVSNSKVSETSDLEGLSPETYCVWAPHKTGKSSSAGSSRRWRLRDLLHRSGSEGSIPGKVKPFASDVKAVSSGGKAICGDKCERKAKVKPVSSETNGASGETGAGKAKVKPVSWETKVVFGMVKKGDSKAVLGEPKEVSGEGKVGLNGAKAVSGEPKEVFGDGKVVSVERKAVSGGVKAVSGFAVYENSGFAKRKSYLPYKQELVGCMAFPNINGLSRTLHPFASS</sequence>
<dbReference type="PANTHER" id="PTHR33095:SF127">
    <property type="entry name" value="OS05G0578100 PROTEIN"/>
    <property type="match status" value="1"/>
</dbReference>
<dbReference type="Pfam" id="PF07816">
    <property type="entry name" value="DUF1645"/>
    <property type="match status" value="1"/>
</dbReference>
<accession>W1PFF3</accession>
<evidence type="ECO:0000313" key="2">
    <source>
        <dbReference type="EMBL" id="ERN06668.1"/>
    </source>
</evidence>
<dbReference type="InterPro" id="IPR012442">
    <property type="entry name" value="DUF1645_plant"/>
</dbReference>
<feature type="compositionally biased region" description="Basic and acidic residues" evidence="1">
    <location>
        <begin position="113"/>
        <end position="124"/>
    </location>
</feature>
<keyword evidence="3" id="KW-1185">Reference proteome</keyword>
<dbReference type="OrthoDB" id="666789at2759"/>
<evidence type="ECO:0000256" key="1">
    <source>
        <dbReference type="SAM" id="MobiDB-lite"/>
    </source>
</evidence>
<reference evidence="3" key="1">
    <citation type="journal article" date="2013" name="Science">
        <title>The Amborella genome and the evolution of flowering plants.</title>
        <authorList>
            <consortium name="Amborella Genome Project"/>
        </authorList>
    </citation>
    <scope>NUCLEOTIDE SEQUENCE [LARGE SCALE GENOMIC DNA]</scope>
</reference>
<proteinExistence type="predicted"/>
<protein>
    <submittedName>
        <fullName evidence="2">Uncharacterized protein</fullName>
    </submittedName>
</protein>
<name>W1PFF3_AMBTC</name>
<organism evidence="2 3">
    <name type="scientific">Amborella trichopoda</name>
    <dbReference type="NCBI Taxonomy" id="13333"/>
    <lineage>
        <taxon>Eukaryota</taxon>
        <taxon>Viridiplantae</taxon>
        <taxon>Streptophyta</taxon>
        <taxon>Embryophyta</taxon>
        <taxon>Tracheophyta</taxon>
        <taxon>Spermatophyta</taxon>
        <taxon>Magnoliopsida</taxon>
        <taxon>Amborellales</taxon>
        <taxon>Amborellaceae</taxon>
        <taxon>Amborella</taxon>
    </lineage>
</organism>
<dbReference type="PANTHER" id="PTHR33095">
    <property type="entry name" value="OS07G0619500 PROTEIN"/>
    <property type="match status" value="1"/>
</dbReference>
<dbReference type="Gramene" id="ERN06668">
    <property type="protein sequence ID" value="ERN06668"/>
    <property type="gene ID" value="AMTR_s00058p00195860"/>
</dbReference>
<gene>
    <name evidence="2" type="ORF">AMTR_s00058p00195860</name>
</gene>
<dbReference type="Proteomes" id="UP000017836">
    <property type="component" value="Unassembled WGS sequence"/>
</dbReference>
<dbReference type="HOGENOM" id="CLU_759419_0_0_1"/>
<dbReference type="EMBL" id="KI393888">
    <property type="protein sequence ID" value="ERN06668.1"/>
    <property type="molecule type" value="Genomic_DNA"/>
</dbReference>